<evidence type="ECO:0000313" key="3">
    <source>
        <dbReference type="Proteomes" id="UP001596043"/>
    </source>
</evidence>
<protein>
    <submittedName>
        <fullName evidence="2">SIMPL domain-containing protein</fullName>
    </submittedName>
</protein>
<gene>
    <name evidence="2" type="ORF">ACFO3O_18005</name>
</gene>
<dbReference type="PANTHER" id="PTHR34387:SF1">
    <property type="entry name" value="PERIPLASMIC IMMUNOGENIC PROTEIN"/>
    <property type="match status" value="1"/>
</dbReference>
<dbReference type="Gene3D" id="3.30.70.2970">
    <property type="entry name" value="Protein of unknown function (DUF541), domain 2"/>
    <property type="match status" value="1"/>
</dbReference>
<feature type="chain" id="PRO_5046949843" evidence="1">
    <location>
        <begin position="19"/>
        <end position="227"/>
    </location>
</feature>
<organism evidence="2 3">
    <name type="scientific">Dokdonia ponticola</name>
    <dbReference type="NCBI Taxonomy" id="2041041"/>
    <lineage>
        <taxon>Bacteria</taxon>
        <taxon>Pseudomonadati</taxon>
        <taxon>Bacteroidota</taxon>
        <taxon>Flavobacteriia</taxon>
        <taxon>Flavobacteriales</taxon>
        <taxon>Flavobacteriaceae</taxon>
        <taxon>Dokdonia</taxon>
    </lineage>
</organism>
<accession>A0ABV9I3J0</accession>
<keyword evidence="3" id="KW-1185">Reference proteome</keyword>
<reference evidence="3" key="1">
    <citation type="journal article" date="2019" name="Int. J. Syst. Evol. Microbiol.">
        <title>The Global Catalogue of Microorganisms (GCM) 10K type strain sequencing project: providing services to taxonomists for standard genome sequencing and annotation.</title>
        <authorList>
            <consortium name="The Broad Institute Genomics Platform"/>
            <consortium name="The Broad Institute Genome Sequencing Center for Infectious Disease"/>
            <person name="Wu L."/>
            <person name="Ma J."/>
        </authorList>
    </citation>
    <scope>NUCLEOTIDE SEQUENCE [LARGE SCALE GENOMIC DNA]</scope>
    <source>
        <strain evidence="3">YJ-61-S</strain>
    </source>
</reference>
<name>A0ABV9I3J0_9FLAO</name>
<evidence type="ECO:0000256" key="1">
    <source>
        <dbReference type="SAM" id="SignalP"/>
    </source>
</evidence>
<evidence type="ECO:0000313" key="2">
    <source>
        <dbReference type="EMBL" id="MFC4635810.1"/>
    </source>
</evidence>
<sequence length="227" mass="24565">MKSLPLFIFLFTAMSLTAQTHPTEPLVHVTGKGVVKVTPDQVVIKVRVESEGKDVVAVKNENDASINAVIKFLRSQGLASEDVRTEYINLNKNYDYNSKTYSYKANQSLTILLKDITQYEGIISGLLNSGINRIDGVQFMSSQAATLQQEARVKAILDAKKRAETYAEALGQSIGKAVVISEASANVPSPQLRSANFAMESSDAGGETMAPGELSITVMISASFELK</sequence>
<dbReference type="RefSeq" id="WP_379981392.1">
    <property type="nucleotide sequence ID" value="NZ_JBHSFV010000012.1"/>
</dbReference>
<comment type="caution">
    <text evidence="2">The sequence shown here is derived from an EMBL/GenBank/DDBJ whole genome shotgun (WGS) entry which is preliminary data.</text>
</comment>
<dbReference type="Pfam" id="PF04402">
    <property type="entry name" value="SIMPL"/>
    <property type="match status" value="1"/>
</dbReference>
<feature type="signal peptide" evidence="1">
    <location>
        <begin position="1"/>
        <end position="18"/>
    </location>
</feature>
<proteinExistence type="predicted"/>
<keyword evidence="1" id="KW-0732">Signal</keyword>
<dbReference type="Proteomes" id="UP001596043">
    <property type="component" value="Unassembled WGS sequence"/>
</dbReference>
<dbReference type="EMBL" id="JBHSFV010000012">
    <property type="protein sequence ID" value="MFC4635810.1"/>
    <property type="molecule type" value="Genomic_DNA"/>
</dbReference>
<dbReference type="InterPro" id="IPR007497">
    <property type="entry name" value="SIMPL/DUF541"/>
</dbReference>
<dbReference type="InterPro" id="IPR052022">
    <property type="entry name" value="26kDa_periplasmic_antigen"/>
</dbReference>
<dbReference type="PANTHER" id="PTHR34387">
    <property type="entry name" value="SLR1258 PROTEIN"/>
    <property type="match status" value="1"/>
</dbReference>
<dbReference type="Gene3D" id="3.30.110.170">
    <property type="entry name" value="Protein of unknown function (DUF541), domain 1"/>
    <property type="match status" value="1"/>
</dbReference>